<feature type="compositionally biased region" description="Basic residues" evidence="1">
    <location>
        <begin position="204"/>
        <end position="213"/>
    </location>
</feature>
<evidence type="ECO:0000313" key="3">
    <source>
        <dbReference type="Proteomes" id="UP000462376"/>
    </source>
</evidence>
<feature type="compositionally biased region" description="Basic and acidic residues" evidence="1">
    <location>
        <begin position="179"/>
        <end position="200"/>
    </location>
</feature>
<organism evidence="2 3">
    <name type="scientific">Bacteroides uniformis</name>
    <dbReference type="NCBI Taxonomy" id="820"/>
    <lineage>
        <taxon>Bacteria</taxon>
        <taxon>Pseudomonadati</taxon>
        <taxon>Bacteroidota</taxon>
        <taxon>Bacteroidia</taxon>
        <taxon>Bacteroidales</taxon>
        <taxon>Bacteroidaceae</taxon>
        <taxon>Bacteroides</taxon>
    </lineage>
</organism>
<feature type="compositionally biased region" description="Basic and acidic residues" evidence="1">
    <location>
        <begin position="158"/>
        <end position="171"/>
    </location>
</feature>
<comment type="caution">
    <text evidence="2">The sequence shown here is derived from an EMBL/GenBank/DDBJ whole genome shotgun (WGS) entry which is preliminary data.</text>
</comment>
<evidence type="ECO:0000256" key="1">
    <source>
        <dbReference type="SAM" id="MobiDB-lite"/>
    </source>
</evidence>
<dbReference type="AlphaFoldDB" id="A0A7J5HWX7"/>
<accession>A0A7J5HWX7</accession>
<dbReference type="Proteomes" id="UP000462376">
    <property type="component" value="Unassembled WGS sequence"/>
</dbReference>
<feature type="compositionally biased region" description="Basic and acidic residues" evidence="1">
    <location>
        <begin position="129"/>
        <end position="150"/>
    </location>
</feature>
<dbReference type="EMBL" id="WCTL01000012">
    <property type="protein sequence ID" value="KAB4234847.1"/>
    <property type="molecule type" value="Genomic_DNA"/>
</dbReference>
<feature type="compositionally biased region" description="Basic and acidic residues" evidence="1">
    <location>
        <begin position="91"/>
        <end position="120"/>
    </location>
</feature>
<protein>
    <submittedName>
        <fullName evidence="2">Uncharacterized protein</fullName>
    </submittedName>
</protein>
<feature type="compositionally biased region" description="Low complexity" evidence="1">
    <location>
        <begin position="214"/>
        <end position="226"/>
    </location>
</feature>
<proteinExistence type="predicted"/>
<feature type="compositionally biased region" description="Basic and acidic residues" evidence="1">
    <location>
        <begin position="75"/>
        <end position="85"/>
    </location>
</feature>
<dbReference type="RefSeq" id="WP_151882867.1">
    <property type="nucleotide sequence ID" value="NZ_WCTL01000012.1"/>
</dbReference>
<name>A0A7J5HWX7_BACUN</name>
<reference evidence="2 3" key="1">
    <citation type="journal article" date="2019" name="Nat. Med.">
        <title>A library of human gut bacterial isolates paired with longitudinal multiomics data enables mechanistic microbiome research.</title>
        <authorList>
            <person name="Poyet M."/>
            <person name="Groussin M."/>
            <person name="Gibbons S.M."/>
            <person name="Avila-Pacheco J."/>
            <person name="Jiang X."/>
            <person name="Kearney S.M."/>
            <person name="Perrotta A.R."/>
            <person name="Berdy B."/>
            <person name="Zhao S."/>
            <person name="Lieberman T.D."/>
            <person name="Swanson P.K."/>
            <person name="Smith M."/>
            <person name="Roesemann S."/>
            <person name="Alexander J.E."/>
            <person name="Rich S.A."/>
            <person name="Livny J."/>
            <person name="Vlamakis H."/>
            <person name="Clish C."/>
            <person name="Bullock K."/>
            <person name="Deik A."/>
            <person name="Scott J."/>
            <person name="Pierce K.A."/>
            <person name="Xavier R.J."/>
            <person name="Alm E.J."/>
        </authorList>
    </citation>
    <scope>NUCLEOTIDE SEQUENCE [LARGE SCALE GENOMIC DNA]</scope>
    <source>
        <strain evidence="2 3">BIOML-A5</strain>
    </source>
</reference>
<evidence type="ECO:0000313" key="2">
    <source>
        <dbReference type="EMBL" id="KAB4234847.1"/>
    </source>
</evidence>
<gene>
    <name evidence="2" type="ORF">GAP47_13980</name>
</gene>
<dbReference type="Gene3D" id="1.20.5.340">
    <property type="match status" value="1"/>
</dbReference>
<feature type="region of interest" description="Disordered" evidence="1">
    <location>
        <begin position="75"/>
        <end position="226"/>
    </location>
</feature>
<sequence length="226" mass="25421">MYSFKEKKTHFVALRNPDVAQYDLELLAKEVPGFPQLATFSRNPKRYADDILYALLDCATREKIREYRRAMIAKEAEDAGEKKTEAPAAEKPAEKKQQMPKGETTHAEGTGPHDDIEKPETVPADNSAEELKQALDEAEARAEEAEQRADEAEEARDEAEARAEEAEQRADEAEEARDEAEARAQETEQALEEEKKKELAKVPVKSKSKRNTRKSTGTTSSTRKSK</sequence>